<proteinExistence type="predicted"/>
<gene>
    <name evidence="2" type="primary">LOC121219507</name>
</gene>
<reference evidence="2" key="2">
    <citation type="submission" date="2025-08" db="UniProtKB">
        <authorList>
            <consortium name="RefSeq"/>
        </authorList>
    </citation>
    <scope>IDENTIFICATION</scope>
</reference>
<dbReference type="GeneID" id="121219507"/>
<name>A0ABM3AFU3_GOSHI</name>
<accession>A0ABM3AFU3</accession>
<protein>
    <submittedName>
        <fullName evidence="2">Uncharacterized protein</fullName>
    </submittedName>
</protein>
<sequence>MHSTSFSTMDVSYPGTAYHQSVSGDDMEGMLRDAFNMHNHGLQSFPADFVASDDCNLGGNAFTEPGRSVSHEEPNREAAKFYALLNDMNEELYEGSKCSKMSFYIHLFQLKCLGGWIGNSLTMLLEFFRDMFPFAKISHSKLWNSC</sequence>
<evidence type="ECO:0000313" key="1">
    <source>
        <dbReference type="Proteomes" id="UP000818029"/>
    </source>
</evidence>
<evidence type="ECO:0000313" key="2">
    <source>
        <dbReference type="RefSeq" id="XP_040953713.1"/>
    </source>
</evidence>
<keyword evidence="1" id="KW-1185">Reference proteome</keyword>
<reference evidence="1" key="1">
    <citation type="journal article" date="2020" name="Nat. Genet.">
        <title>Genomic diversifications of five Gossypium allopolyploid species and their impact on cotton improvement.</title>
        <authorList>
            <person name="Chen Z.J."/>
            <person name="Sreedasyam A."/>
            <person name="Ando A."/>
            <person name="Song Q."/>
            <person name="De Santiago L.M."/>
            <person name="Hulse-Kemp A.M."/>
            <person name="Ding M."/>
            <person name="Ye W."/>
            <person name="Kirkbride R.C."/>
            <person name="Jenkins J."/>
            <person name="Plott C."/>
            <person name="Lovell J."/>
            <person name="Lin Y.M."/>
            <person name="Vaughn R."/>
            <person name="Liu B."/>
            <person name="Simpson S."/>
            <person name="Scheffler B.E."/>
            <person name="Wen L."/>
            <person name="Saski C.A."/>
            <person name="Grover C.E."/>
            <person name="Hu G."/>
            <person name="Conover J.L."/>
            <person name="Carlson J.W."/>
            <person name="Shu S."/>
            <person name="Boston L.B."/>
            <person name="Williams M."/>
            <person name="Peterson D.G."/>
            <person name="McGee K."/>
            <person name="Jones D.C."/>
            <person name="Wendel J.F."/>
            <person name="Stelly D.M."/>
            <person name="Grimwood J."/>
            <person name="Schmutz J."/>
        </authorList>
    </citation>
    <scope>NUCLEOTIDE SEQUENCE [LARGE SCALE GENOMIC DNA]</scope>
    <source>
        <strain evidence="1">cv. TM-1</strain>
    </source>
</reference>
<dbReference type="RefSeq" id="XP_040953713.1">
    <property type="nucleotide sequence ID" value="XM_041097779.1"/>
</dbReference>
<organism evidence="1 2">
    <name type="scientific">Gossypium hirsutum</name>
    <name type="common">Upland cotton</name>
    <name type="synonym">Gossypium mexicanum</name>
    <dbReference type="NCBI Taxonomy" id="3635"/>
    <lineage>
        <taxon>Eukaryota</taxon>
        <taxon>Viridiplantae</taxon>
        <taxon>Streptophyta</taxon>
        <taxon>Embryophyta</taxon>
        <taxon>Tracheophyta</taxon>
        <taxon>Spermatophyta</taxon>
        <taxon>Magnoliopsida</taxon>
        <taxon>eudicotyledons</taxon>
        <taxon>Gunneridae</taxon>
        <taxon>Pentapetalae</taxon>
        <taxon>rosids</taxon>
        <taxon>malvids</taxon>
        <taxon>Malvales</taxon>
        <taxon>Malvaceae</taxon>
        <taxon>Malvoideae</taxon>
        <taxon>Gossypium</taxon>
    </lineage>
</organism>
<dbReference type="Proteomes" id="UP000818029">
    <property type="component" value="Chromosome D07"/>
</dbReference>